<dbReference type="AlphaFoldDB" id="A0A423MW37"/>
<dbReference type="PIRSF" id="PIRSF006091">
    <property type="entry name" value="E_trnsport_RnfG"/>
    <property type="match status" value="1"/>
</dbReference>
<dbReference type="GO" id="GO:0009055">
    <property type="term" value="F:electron transfer activity"/>
    <property type="evidence" value="ECO:0007669"/>
    <property type="project" value="InterPro"/>
</dbReference>
<comment type="cofactor">
    <cofactor evidence="6">
        <name>FMN</name>
        <dbReference type="ChEBI" id="CHEBI:58210"/>
    </cofactor>
</comment>
<dbReference type="NCBIfam" id="TIGR01947">
    <property type="entry name" value="rnfG"/>
    <property type="match status" value="1"/>
</dbReference>
<keyword evidence="1 6" id="KW-0813">Transport</keyword>
<comment type="subunit">
    <text evidence="6">The complex is composed of six subunits: RnfA, RnfB, RnfC, RnfD, RnfE and RnfG.</text>
</comment>
<gene>
    <name evidence="6" type="primary">rnfG</name>
    <name evidence="8" type="ORF">BK672_23010</name>
</gene>
<evidence type="ECO:0000256" key="5">
    <source>
        <dbReference type="ARBA" id="ARBA00022982"/>
    </source>
</evidence>
<keyword evidence="4 6" id="KW-0288">FMN</keyword>
<feature type="domain" description="FMN-binding" evidence="7">
    <location>
        <begin position="97"/>
        <end position="189"/>
    </location>
</feature>
<dbReference type="Pfam" id="PF04205">
    <property type="entry name" value="FMN_bind"/>
    <property type="match status" value="1"/>
</dbReference>
<keyword evidence="6" id="KW-0472">Membrane</keyword>
<dbReference type="PANTHER" id="PTHR36118:SF1">
    <property type="entry name" value="ION-TRANSLOCATING OXIDOREDUCTASE COMPLEX SUBUNIT G"/>
    <property type="match status" value="1"/>
</dbReference>
<comment type="similarity">
    <text evidence="6">Belongs to the RnfG family.</text>
</comment>
<dbReference type="PANTHER" id="PTHR36118">
    <property type="entry name" value="ION-TRANSLOCATING OXIDOREDUCTASE COMPLEX SUBUNIT G"/>
    <property type="match status" value="1"/>
</dbReference>
<keyword evidence="6" id="KW-1278">Translocase</keyword>
<name>A0A423MW37_PSEFL</name>
<keyword evidence="2 6" id="KW-0597">Phosphoprotein</keyword>
<keyword evidence="6" id="KW-0997">Cell inner membrane</keyword>
<evidence type="ECO:0000256" key="4">
    <source>
        <dbReference type="ARBA" id="ARBA00022643"/>
    </source>
</evidence>
<dbReference type="SMART" id="SM00900">
    <property type="entry name" value="FMN_bind"/>
    <property type="match status" value="1"/>
</dbReference>
<protein>
    <recommendedName>
        <fullName evidence="6">Ion-translocating oxidoreductase complex subunit G</fullName>
        <ecNumber evidence="6">7.-.-.-</ecNumber>
    </recommendedName>
    <alternativeName>
        <fullName evidence="6">Rnf electron transport complex subunit G</fullName>
    </alternativeName>
</protein>
<dbReference type="Proteomes" id="UP000283650">
    <property type="component" value="Unassembled WGS sequence"/>
</dbReference>
<evidence type="ECO:0000256" key="3">
    <source>
        <dbReference type="ARBA" id="ARBA00022630"/>
    </source>
</evidence>
<evidence type="ECO:0000313" key="9">
    <source>
        <dbReference type="Proteomes" id="UP000283650"/>
    </source>
</evidence>
<reference evidence="8 9" key="1">
    <citation type="submission" date="2016-10" db="EMBL/GenBank/DDBJ databases">
        <title>Comparative genome analysis of multiple Pseudomonas spp. focuses on biocontrol and plant growth promoting traits.</title>
        <authorList>
            <person name="Tao X.-Y."/>
            <person name="Taylor C.G."/>
        </authorList>
    </citation>
    <scope>NUCLEOTIDE SEQUENCE [LARGE SCALE GENOMIC DNA]</scope>
    <source>
        <strain evidence="8 9">2F9</strain>
    </source>
</reference>
<evidence type="ECO:0000313" key="8">
    <source>
        <dbReference type="EMBL" id="RON89727.1"/>
    </source>
</evidence>
<dbReference type="RefSeq" id="WP_123376496.1">
    <property type="nucleotide sequence ID" value="NZ_MOBY01000031.1"/>
</dbReference>
<accession>A0A423MW37</accession>
<keyword evidence="6" id="KW-1003">Cell membrane</keyword>
<keyword evidence="5 6" id="KW-0249">Electron transport</keyword>
<evidence type="ECO:0000259" key="7">
    <source>
        <dbReference type="SMART" id="SM00900"/>
    </source>
</evidence>
<organism evidence="8 9">
    <name type="scientific">Pseudomonas fluorescens</name>
    <dbReference type="NCBI Taxonomy" id="294"/>
    <lineage>
        <taxon>Bacteria</taxon>
        <taxon>Pseudomonadati</taxon>
        <taxon>Pseudomonadota</taxon>
        <taxon>Gammaproteobacteria</taxon>
        <taxon>Pseudomonadales</taxon>
        <taxon>Pseudomonadaceae</taxon>
        <taxon>Pseudomonas</taxon>
    </lineage>
</organism>
<dbReference type="HAMAP" id="MF_00479">
    <property type="entry name" value="RsxG_RnfG"/>
    <property type="match status" value="1"/>
</dbReference>
<evidence type="ECO:0000256" key="1">
    <source>
        <dbReference type="ARBA" id="ARBA00022448"/>
    </source>
</evidence>
<feature type="modified residue" description="FMN phosphoryl threonine" evidence="6">
    <location>
        <position position="172"/>
    </location>
</feature>
<dbReference type="EMBL" id="MOBY01000031">
    <property type="protein sequence ID" value="RON89727.1"/>
    <property type="molecule type" value="Genomic_DNA"/>
</dbReference>
<keyword evidence="6" id="KW-0812">Transmembrane</keyword>
<evidence type="ECO:0000256" key="2">
    <source>
        <dbReference type="ARBA" id="ARBA00022553"/>
    </source>
</evidence>
<sequence length="201" mass="21543">MNRAVSALTLLLLAVAGIGATYLLQRSNAPQIAAEQRWADSRKLLDVLPADSYDNQPLDQPITLTDTGLSHSTLAAGYRATKHGQTVAVLLRNQTEGYAGAIELLIAIDANGKLLGVKTLKQNETPALGGPIGDWPNRWLQVFTGKSRGEPNDTGWALKKDQGQFDQMAGATITSRAAINAIHDALRYFDEHRTALLGSGA</sequence>
<comment type="caution">
    <text evidence="8">The sequence shown here is derived from an EMBL/GenBank/DDBJ whole genome shotgun (WGS) entry which is preliminary data.</text>
</comment>
<keyword evidence="6" id="KW-1133">Transmembrane helix</keyword>
<dbReference type="InterPro" id="IPR010209">
    <property type="entry name" value="Ion_transpt_RnfG/RsxG"/>
</dbReference>
<comment type="subcellular location">
    <subcellularLocation>
        <location evidence="6">Cell inner membrane</location>
        <topology evidence="6">Single-pass membrane protein</topology>
    </subcellularLocation>
</comment>
<comment type="function">
    <text evidence="6">Part of a membrane-bound complex that couples electron transfer with translocation of ions across the membrane.</text>
</comment>
<dbReference type="InterPro" id="IPR007329">
    <property type="entry name" value="FMN-bd"/>
</dbReference>
<keyword evidence="3 6" id="KW-0285">Flavoprotein</keyword>
<proteinExistence type="inferred from homology"/>
<evidence type="ECO:0000256" key="6">
    <source>
        <dbReference type="HAMAP-Rule" id="MF_00479"/>
    </source>
</evidence>
<dbReference type="GO" id="GO:0010181">
    <property type="term" value="F:FMN binding"/>
    <property type="evidence" value="ECO:0007669"/>
    <property type="project" value="InterPro"/>
</dbReference>
<dbReference type="GO" id="GO:0005886">
    <property type="term" value="C:plasma membrane"/>
    <property type="evidence" value="ECO:0007669"/>
    <property type="project" value="UniProtKB-SubCell"/>
</dbReference>
<dbReference type="EC" id="7.-.-.-" evidence="6"/>
<dbReference type="GO" id="GO:0022900">
    <property type="term" value="P:electron transport chain"/>
    <property type="evidence" value="ECO:0007669"/>
    <property type="project" value="UniProtKB-UniRule"/>
</dbReference>